<feature type="transmembrane region" description="Helical" evidence="7">
    <location>
        <begin position="98"/>
        <end position="118"/>
    </location>
</feature>
<sequence>MAPPGQVGFEKRNAEEPIAVTVVNDTAGSRSIPAEVWFASIAAFLNRTTGFLALFSAVFYKSIELSASAISLALLAVGVSGVLGSLAGGWSALRFGPLNVMIAGSVLNAPLLFSLAFVPTEPMITIVIASLSVAVTQSFIGPAATVVTESTYAGSTLTAFAFYRIFFNVGTMVVPAVTGIVGTHNFAPIFVLSSMGSLATAIMLSRQRSRIAAAMGYAGRRRSRESTSASEPDRSYDPYRRVRLWAIVIVFGIAMLIHATSLSSIPLSVQRLDQGDRLYTILFLINPAVIIFLELPLSFLVAKIRWNHAFGLGVFINGAGLALCGIGTDWAVCIIGFVIFSIGEAIFVPLVNASVANISSGSENTRFQGYLSGAQSIGFATGPGIGAFGVLHSPSIFWIAIVLFSLFAGVAATVSGIKMRSNHVE</sequence>
<feature type="transmembrane region" description="Helical" evidence="7">
    <location>
        <begin position="334"/>
        <end position="358"/>
    </location>
</feature>
<proteinExistence type="predicted"/>
<organism evidence="8 9">
    <name type="scientific">Nocardia cyriacigeorgica</name>
    <dbReference type="NCBI Taxonomy" id="135487"/>
    <lineage>
        <taxon>Bacteria</taxon>
        <taxon>Bacillati</taxon>
        <taxon>Actinomycetota</taxon>
        <taxon>Actinomycetes</taxon>
        <taxon>Mycobacteriales</taxon>
        <taxon>Nocardiaceae</taxon>
        <taxon>Nocardia</taxon>
    </lineage>
</organism>
<evidence type="ECO:0000256" key="7">
    <source>
        <dbReference type="SAM" id="Phobius"/>
    </source>
</evidence>
<dbReference type="InterPro" id="IPR036259">
    <property type="entry name" value="MFS_trans_sf"/>
</dbReference>
<evidence type="ECO:0000313" key="9">
    <source>
        <dbReference type="Proteomes" id="UP000468928"/>
    </source>
</evidence>
<dbReference type="EMBL" id="JAAGUZ010000095">
    <property type="protein sequence ID" value="NEW47657.1"/>
    <property type="molecule type" value="Genomic_DNA"/>
</dbReference>
<evidence type="ECO:0000256" key="6">
    <source>
        <dbReference type="ARBA" id="ARBA00023136"/>
    </source>
</evidence>
<evidence type="ECO:0000256" key="1">
    <source>
        <dbReference type="ARBA" id="ARBA00004651"/>
    </source>
</evidence>
<feature type="transmembrane region" description="Helical" evidence="7">
    <location>
        <begin position="65"/>
        <end position="86"/>
    </location>
</feature>
<feature type="transmembrane region" description="Helical" evidence="7">
    <location>
        <begin position="278"/>
        <end position="302"/>
    </location>
</feature>
<feature type="transmembrane region" description="Helical" evidence="7">
    <location>
        <begin position="124"/>
        <end position="148"/>
    </location>
</feature>
<dbReference type="GO" id="GO:0005886">
    <property type="term" value="C:plasma membrane"/>
    <property type="evidence" value="ECO:0007669"/>
    <property type="project" value="UniProtKB-SubCell"/>
</dbReference>
<dbReference type="InterPro" id="IPR050171">
    <property type="entry name" value="MFS_Transporters"/>
</dbReference>
<feature type="transmembrane region" description="Helical" evidence="7">
    <location>
        <begin position="396"/>
        <end position="417"/>
    </location>
</feature>
<evidence type="ECO:0000256" key="3">
    <source>
        <dbReference type="ARBA" id="ARBA00022475"/>
    </source>
</evidence>
<keyword evidence="2" id="KW-0813">Transport</keyword>
<evidence type="ECO:0000256" key="5">
    <source>
        <dbReference type="ARBA" id="ARBA00022989"/>
    </source>
</evidence>
<dbReference type="AlphaFoldDB" id="A0A6P1DAX8"/>
<dbReference type="RefSeq" id="WP_163830130.1">
    <property type="nucleotide sequence ID" value="NZ_JAAGUZ010000095.1"/>
</dbReference>
<dbReference type="Gene3D" id="1.20.1250.20">
    <property type="entry name" value="MFS general substrate transporter like domains"/>
    <property type="match status" value="2"/>
</dbReference>
<keyword evidence="3" id="KW-1003">Cell membrane</keyword>
<keyword evidence="4 7" id="KW-0812">Transmembrane</keyword>
<evidence type="ECO:0000256" key="2">
    <source>
        <dbReference type="ARBA" id="ARBA00022448"/>
    </source>
</evidence>
<dbReference type="SUPFAM" id="SSF103473">
    <property type="entry name" value="MFS general substrate transporter"/>
    <property type="match status" value="2"/>
</dbReference>
<dbReference type="Pfam" id="PF07690">
    <property type="entry name" value="MFS_1"/>
    <property type="match status" value="1"/>
</dbReference>
<comment type="subcellular location">
    <subcellularLocation>
        <location evidence="1">Cell membrane</location>
        <topology evidence="1">Multi-pass membrane protein</topology>
    </subcellularLocation>
</comment>
<accession>A0A6P1DAX8</accession>
<feature type="transmembrane region" description="Helical" evidence="7">
    <location>
        <begin position="370"/>
        <end position="390"/>
    </location>
</feature>
<keyword evidence="5 7" id="KW-1133">Transmembrane helix</keyword>
<reference evidence="8 9" key="1">
    <citation type="submission" date="2020-01" db="EMBL/GenBank/DDBJ databases">
        <title>Genetics and antimicrobial susceptibilities of Nocardia species isolated from the soil; a comparison with species isolated from humans.</title>
        <authorList>
            <person name="Carrasco G."/>
            <person name="Monzon S."/>
            <person name="Sansegundo M."/>
            <person name="Garcia E."/>
            <person name="Garrido N."/>
            <person name="Medina M.J."/>
            <person name="Villalon P."/>
            <person name="Ramirez-Arocha A.C."/>
            <person name="Jimenez P."/>
            <person name="Cuesta I."/>
            <person name="Valdezate S."/>
        </authorList>
    </citation>
    <scope>NUCLEOTIDE SEQUENCE [LARGE SCALE GENOMIC DNA]</scope>
    <source>
        <strain evidence="8 9">CNM20110639</strain>
    </source>
</reference>
<dbReference type="PANTHER" id="PTHR23517">
    <property type="entry name" value="RESISTANCE PROTEIN MDTM, PUTATIVE-RELATED-RELATED"/>
    <property type="match status" value="1"/>
</dbReference>
<feature type="transmembrane region" description="Helical" evidence="7">
    <location>
        <begin position="244"/>
        <end position="266"/>
    </location>
</feature>
<protein>
    <submittedName>
        <fullName evidence="8">MFS transporter</fullName>
    </submittedName>
</protein>
<feature type="transmembrane region" description="Helical" evidence="7">
    <location>
        <begin position="160"/>
        <end position="180"/>
    </location>
</feature>
<gene>
    <name evidence="8" type="ORF">GV789_24930</name>
</gene>
<comment type="caution">
    <text evidence="8">The sequence shown here is derived from an EMBL/GenBank/DDBJ whole genome shotgun (WGS) entry which is preliminary data.</text>
</comment>
<dbReference type="GO" id="GO:0022857">
    <property type="term" value="F:transmembrane transporter activity"/>
    <property type="evidence" value="ECO:0007669"/>
    <property type="project" value="InterPro"/>
</dbReference>
<feature type="transmembrane region" description="Helical" evidence="7">
    <location>
        <begin position="309"/>
        <end position="328"/>
    </location>
</feature>
<dbReference type="InterPro" id="IPR011701">
    <property type="entry name" value="MFS"/>
</dbReference>
<evidence type="ECO:0000256" key="4">
    <source>
        <dbReference type="ARBA" id="ARBA00022692"/>
    </source>
</evidence>
<dbReference type="PANTHER" id="PTHR23517:SF2">
    <property type="entry name" value="MULTIDRUG RESISTANCE PROTEIN MDTH"/>
    <property type="match status" value="1"/>
</dbReference>
<feature type="transmembrane region" description="Helical" evidence="7">
    <location>
        <begin position="186"/>
        <end position="205"/>
    </location>
</feature>
<keyword evidence="6 7" id="KW-0472">Membrane</keyword>
<name>A0A6P1DAX8_9NOCA</name>
<feature type="transmembrane region" description="Helical" evidence="7">
    <location>
        <begin position="36"/>
        <end position="59"/>
    </location>
</feature>
<dbReference type="Proteomes" id="UP000468928">
    <property type="component" value="Unassembled WGS sequence"/>
</dbReference>
<evidence type="ECO:0000313" key="8">
    <source>
        <dbReference type="EMBL" id="NEW47657.1"/>
    </source>
</evidence>